<dbReference type="Proteomes" id="UP000822688">
    <property type="component" value="Chromosome 6"/>
</dbReference>
<evidence type="ECO:0000256" key="4">
    <source>
        <dbReference type="SAM" id="Phobius"/>
    </source>
</evidence>
<protein>
    <recommendedName>
        <fullName evidence="5">Glycosyltransferase 61 catalytic domain-containing protein</fullName>
    </recommendedName>
</protein>
<keyword evidence="4" id="KW-1133">Transmembrane helix</keyword>
<comment type="caution">
    <text evidence="6">The sequence shown here is derived from an EMBL/GenBank/DDBJ whole genome shotgun (WGS) entry which is preliminary data.</text>
</comment>
<evidence type="ECO:0000256" key="2">
    <source>
        <dbReference type="ARBA" id="ARBA00022679"/>
    </source>
</evidence>
<feature type="domain" description="Glycosyltransferase 61 catalytic" evidence="5">
    <location>
        <begin position="315"/>
        <end position="513"/>
    </location>
</feature>
<keyword evidence="3" id="KW-0325">Glycoprotein</keyword>
<organism evidence="6 7">
    <name type="scientific">Ceratodon purpureus</name>
    <name type="common">Fire moss</name>
    <name type="synonym">Dicranum purpureum</name>
    <dbReference type="NCBI Taxonomy" id="3225"/>
    <lineage>
        <taxon>Eukaryota</taxon>
        <taxon>Viridiplantae</taxon>
        <taxon>Streptophyta</taxon>
        <taxon>Embryophyta</taxon>
        <taxon>Bryophyta</taxon>
        <taxon>Bryophytina</taxon>
        <taxon>Bryopsida</taxon>
        <taxon>Dicranidae</taxon>
        <taxon>Pseudoditrichales</taxon>
        <taxon>Ditrichaceae</taxon>
        <taxon>Ceratodon</taxon>
    </lineage>
</organism>
<dbReference type="AlphaFoldDB" id="A0A8T0HD59"/>
<keyword evidence="7" id="KW-1185">Reference proteome</keyword>
<dbReference type="EMBL" id="CM026427">
    <property type="protein sequence ID" value="KAG0569453.1"/>
    <property type="molecule type" value="Genomic_DNA"/>
</dbReference>
<keyword evidence="1" id="KW-0328">Glycosyltransferase</keyword>
<dbReference type="InterPro" id="IPR049625">
    <property type="entry name" value="Glyco_transf_61_cat"/>
</dbReference>
<dbReference type="Pfam" id="PF04577">
    <property type="entry name" value="Glyco_transf_61"/>
    <property type="match status" value="1"/>
</dbReference>
<evidence type="ECO:0000256" key="1">
    <source>
        <dbReference type="ARBA" id="ARBA00022676"/>
    </source>
</evidence>
<proteinExistence type="predicted"/>
<evidence type="ECO:0000313" key="7">
    <source>
        <dbReference type="Proteomes" id="UP000822688"/>
    </source>
</evidence>
<keyword evidence="4" id="KW-0472">Membrane</keyword>
<keyword evidence="4" id="KW-0812">Transmembrane</keyword>
<sequence length="573" mass="65519">MALMQSQGGGRGKKILWVKRVVVLLVLLNLIQFFFFLLKPEERPVNTRPSAANGRQVPGKSWPQLSSFTSWTVNPDLNADSCEAFFGNGFTQAFTLLDPGPQFRARGSLLKEDTAIRSRRMQELVGSWRQRQVKQALGQVKDDIQVDEQDAQVLKRNKVFQPPPRSSLFQCFYSQTLRTSICEGTNMIMYPKKIKMSKGGEPLDSVIGRNEEEELPYFTPGAFEVMVPEMEERRALFNKSMLDRLIPVQQIGMHTMHHLFEQIRTVPVDEVVCAQRVTTPTLIVTRFEYANLFHTVTDWYNAYITSRITNLKKRPRLIFADGHCKSPMDEAWKAMFSGVHFARHLTGPVCFDHLIFTPLGYNSPFFKGLDLDLSCKGCPPEAISDNPRHLTARVREFGEFVTAAFNMTAEVMPPEDTSIFKVLFVRREDYLAHPRHSGKPESRLSNEVEVLKTLQSWASSRSGYKNVNITVVEGLFAHMSFTEQLKEIRESSIIVGAHGAGLSHLLFSRPQKTAVLELMSPYFMRPHFEVMSQWMGIEYHKIEMTSYEVDCSEVTRRIDQIFLGMLRKQDGLL</sequence>
<reference evidence="6 7" key="1">
    <citation type="submission" date="2020-06" db="EMBL/GenBank/DDBJ databases">
        <title>WGS assembly of Ceratodon purpureus strain R40.</title>
        <authorList>
            <person name="Carey S.B."/>
            <person name="Jenkins J."/>
            <person name="Shu S."/>
            <person name="Lovell J.T."/>
            <person name="Sreedasyam A."/>
            <person name="Maumus F."/>
            <person name="Tiley G.P."/>
            <person name="Fernandez-Pozo N."/>
            <person name="Barry K."/>
            <person name="Chen C."/>
            <person name="Wang M."/>
            <person name="Lipzen A."/>
            <person name="Daum C."/>
            <person name="Saski C.A."/>
            <person name="Payton A.C."/>
            <person name="Mcbreen J.C."/>
            <person name="Conrad R.E."/>
            <person name="Kollar L.M."/>
            <person name="Olsson S."/>
            <person name="Huttunen S."/>
            <person name="Landis J.B."/>
            <person name="Wickett N.J."/>
            <person name="Johnson M.G."/>
            <person name="Rensing S.A."/>
            <person name="Grimwood J."/>
            <person name="Schmutz J."/>
            <person name="Mcdaniel S.F."/>
        </authorList>
    </citation>
    <scope>NUCLEOTIDE SEQUENCE [LARGE SCALE GENOMIC DNA]</scope>
    <source>
        <strain evidence="6 7">R40</strain>
    </source>
</reference>
<feature type="transmembrane region" description="Helical" evidence="4">
    <location>
        <begin position="21"/>
        <end position="38"/>
    </location>
</feature>
<dbReference type="InterPro" id="IPR007657">
    <property type="entry name" value="Glycosyltransferase_61"/>
</dbReference>
<evidence type="ECO:0000256" key="3">
    <source>
        <dbReference type="ARBA" id="ARBA00023180"/>
    </source>
</evidence>
<name>A0A8T0HD59_CERPU</name>
<dbReference type="OrthoDB" id="529273at2759"/>
<dbReference type="PANTHER" id="PTHR48437">
    <property type="entry name" value="INITIATOR BINDING DOMAIN-CONTAINING PROTEIN"/>
    <property type="match status" value="1"/>
</dbReference>
<evidence type="ECO:0000313" key="6">
    <source>
        <dbReference type="EMBL" id="KAG0569453.1"/>
    </source>
</evidence>
<accession>A0A8T0HD59</accession>
<dbReference type="GO" id="GO:0005794">
    <property type="term" value="C:Golgi apparatus"/>
    <property type="evidence" value="ECO:0007669"/>
    <property type="project" value="UniProtKB-ARBA"/>
</dbReference>
<gene>
    <name evidence="6" type="ORF">KC19_6G091200</name>
</gene>
<dbReference type="GO" id="GO:0016763">
    <property type="term" value="F:pentosyltransferase activity"/>
    <property type="evidence" value="ECO:0007669"/>
    <property type="project" value="UniProtKB-ARBA"/>
</dbReference>
<evidence type="ECO:0000259" key="5">
    <source>
        <dbReference type="Pfam" id="PF04577"/>
    </source>
</evidence>
<keyword evidence="2" id="KW-0808">Transferase</keyword>
<dbReference type="PANTHER" id="PTHR48437:SF1">
    <property type="entry name" value="INITIATOR BINDING DOMAIN-CONTAINING PROTEIN"/>
    <property type="match status" value="1"/>
</dbReference>